<dbReference type="AlphaFoldDB" id="A0A1D2J3U2"/>
<evidence type="ECO:0000313" key="1">
    <source>
        <dbReference type="EMBL" id="ODH12935.1"/>
    </source>
</evidence>
<evidence type="ECO:0000313" key="2">
    <source>
        <dbReference type="Proteomes" id="UP000242814"/>
    </source>
</evidence>
<reference evidence="1 2" key="1">
    <citation type="submission" date="2016-06" db="EMBL/GenBank/DDBJ databases">
        <authorList>
            <person name="Kjaerup R.B."/>
            <person name="Dalgaard T.S."/>
            <person name="Juul-Madsen H.R."/>
        </authorList>
    </citation>
    <scope>NUCLEOTIDE SEQUENCE [LARGE SCALE GENOMIC DNA]</scope>
    <source>
        <strain evidence="1 2">Pb300</strain>
    </source>
</reference>
<accession>A0A1D2J3U2</accession>
<comment type="caution">
    <text evidence="1">The sequence shown here is derived from an EMBL/GenBank/DDBJ whole genome shotgun (WGS) entry which is preliminary data.</text>
</comment>
<sequence>MAQSQDSKLLQQMIKLITDKKKLSCNLKPPETMYIDNLAEYNCVLLVTNEMKFQISWVCIQLILYTQLAGVTQTTGQMS</sequence>
<dbReference type="VEuPathDB" id="FungiDB:PABG_07433"/>
<proteinExistence type="predicted"/>
<organism evidence="1 2">
    <name type="scientific">Paracoccidioides brasiliensis</name>
    <dbReference type="NCBI Taxonomy" id="121759"/>
    <lineage>
        <taxon>Eukaryota</taxon>
        <taxon>Fungi</taxon>
        <taxon>Dikarya</taxon>
        <taxon>Ascomycota</taxon>
        <taxon>Pezizomycotina</taxon>
        <taxon>Eurotiomycetes</taxon>
        <taxon>Eurotiomycetidae</taxon>
        <taxon>Onygenales</taxon>
        <taxon>Ajellomycetaceae</taxon>
        <taxon>Paracoccidioides</taxon>
    </lineage>
</organism>
<name>A0A1D2J3U2_PARBR</name>
<dbReference type="Proteomes" id="UP000242814">
    <property type="component" value="Unassembled WGS sequence"/>
</dbReference>
<gene>
    <name evidence="1" type="ORF">ACO22_07766</name>
</gene>
<protein>
    <submittedName>
        <fullName evidence="1">Uncharacterized protein</fullName>
    </submittedName>
</protein>
<dbReference type="VEuPathDB" id="FungiDB:PADG_12476"/>
<dbReference type="EMBL" id="LZYO01000666">
    <property type="protein sequence ID" value="ODH12935.1"/>
    <property type="molecule type" value="Genomic_DNA"/>
</dbReference>